<dbReference type="Proteomes" id="UP000185349">
    <property type="component" value="Segment"/>
</dbReference>
<dbReference type="EMBL" id="KJ019129">
    <property type="protein sequence ID" value="AIX38338.1"/>
    <property type="molecule type" value="Genomic_DNA"/>
</dbReference>
<evidence type="ECO:0000313" key="28">
    <source>
        <dbReference type="EMBL" id="AIX34822.1"/>
    </source>
</evidence>
<keyword evidence="1" id="KW-1194">Viral DNA replication</keyword>
<dbReference type="Proteomes" id="UP000185356">
    <property type="component" value="Segment"/>
</dbReference>
<evidence type="ECO:0000313" key="21">
    <source>
        <dbReference type="EMBL" id="AIX25338.1"/>
    </source>
</evidence>
<evidence type="ECO:0000313" key="46">
    <source>
        <dbReference type="EMBL" id="AIX46397.1"/>
    </source>
</evidence>
<dbReference type="EMBL" id="KJ019164">
    <property type="protein sequence ID" value="AIX46822.1"/>
    <property type="molecule type" value="Genomic_DNA"/>
</dbReference>
<dbReference type="Proteomes" id="UP000185357">
    <property type="component" value="Segment"/>
</dbReference>
<dbReference type="EMBL" id="KJ019139">
    <property type="protein sequence ID" value="AIX40486.1"/>
    <property type="molecule type" value="Genomic_DNA"/>
</dbReference>
<evidence type="ECO:0000313" key="36">
    <source>
        <dbReference type="EMBL" id="AIX37469.1"/>
    </source>
</evidence>
<evidence type="ECO:0000313" key="44">
    <source>
        <dbReference type="EMBL" id="AIX40704.1"/>
    </source>
</evidence>
<dbReference type="EMBL" id="KJ019120">
    <property type="protein sequence ID" value="AIX36325.1"/>
    <property type="molecule type" value="Genomic_DNA"/>
</dbReference>
<evidence type="ECO:0000313" key="16">
    <source>
        <dbReference type="EMBL" id="AIX22457.1"/>
    </source>
</evidence>
<evidence type="ECO:0000313" key="48">
    <source>
        <dbReference type="EMBL" id="AIX47039.1"/>
    </source>
</evidence>
<dbReference type="Proteomes" id="UP000185381">
    <property type="component" value="Genome"/>
</dbReference>
<dbReference type="EMBL" id="KJ019118">
    <property type="protein sequence ID" value="AIX35886.1"/>
    <property type="molecule type" value="Genomic_DNA"/>
</dbReference>
<dbReference type="EMBL" id="KJ019113">
    <property type="protein sequence ID" value="AIX34822.1"/>
    <property type="molecule type" value="Genomic_DNA"/>
</dbReference>
<evidence type="ECO:0000313" key="41">
    <source>
        <dbReference type="EMBL" id="AIX38774.1"/>
    </source>
</evidence>
<dbReference type="Proteomes" id="UP000185362">
    <property type="component" value="Segment"/>
</dbReference>
<dbReference type="Proteomes" id="UP000185344">
    <property type="component" value="Segment"/>
</dbReference>
<dbReference type="Proteomes" id="UP000185351">
    <property type="component" value="Segment"/>
</dbReference>
<comment type="function">
    <text evidence="1">Sliding clamp that encircles the genomic DNA and links the DNA polymerase to the template to control the processivity of DNA synthesis. Responsible for tethering the catalytic subunit of DNA polymerase to DNA during high-speed replication. Interaction with the sliding-clamp-loader opens the sliding clamp so that it can be loaded around the DNA template. During transcription, encircles the DNA and tethers host RNA polymerase (RNAP) to it.</text>
</comment>
<dbReference type="GeneID" id="24171534"/>
<dbReference type="Proteomes" id="UP000033003">
    <property type="component" value="Segment"/>
</dbReference>
<dbReference type="Proteomes" id="UP000185378">
    <property type="component" value="Segment"/>
</dbReference>
<dbReference type="Proteomes" id="UP000185358">
    <property type="component" value="Segment"/>
</dbReference>
<dbReference type="Proteomes" id="UP000185361">
    <property type="component" value="Segment"/>
</dbReference>
<comment type="similarity">
    <text evidence="1">Belongs to the Tevenvirinae sliding clamp family.</text>
</comment>
<dbReference type="Proteomes" id="UP000185352">
    <property type="component" value="Segment"/>
</dbReference>
<dbReference type="Proteomes" id="UP000185348">
    <property type="component" value="Segment"/>
</dbReference>
<dbReference type="EMBL" id="KJ019035">
    <property type="protein sequence ID" value="AIX16245.1"/>
    <property type="molecule type" value="Genomic_DNA"/>
</dbReference>
<evidence type="ECO:0000313" key="30">
    <source>
        <dbReference type="EMBL" id="AIX35668.1"/>
    </source>
</evidence>
<gene>
    <name evidence="42" type="ORF">Syn7803C102_123</name>
    <name evidence="43" type="ORF">Syn7803C108_124</name>
    <name evidence="44" type="ORF">Syn7803C109_123</name>
    <name evidence="45" type="ORF">Syn7803C35_123</name>
    <name evidence="46" type="ORF">Syn7803C37_124</name>
    <name evidence="47" type="ORF">Syn7803C39_123</name>
    <name evidence="48" type="ORF">Syn7803C40_123</name>
    <name evidence="3" type="ORF">Syn7803C45_124</name>
    <name evidence="4" type="ORF">Syn7803C46_123</name>
    <name evidence="5" type="ORF">Syn7803C48_123</name>
    <name evidence="6" type="ORF">Syn7803C49_123</name>
    <name evidence="7" type="ORF">Syn7803C54_124</name>
    <name evidence="8" type="ORF">Syn7803C55_120</name>
    <name evidence="9" type="ORF">Syn7803C57_123</name>
    <name evidence="10" type="ORF">Syn7803C72_123</name>
    <name evidence="11" type="ORF">Syn7803C73_123</name>
    <name evidence="12" type="ORF">Syn7803C75_124</name>
    <name evidence="13" type="ORF">Syn7803C77_123</name>
    <name evidence="14" type="ORF">Syn7803C88_123</name>
    <name evidence="15" type="ORF">Syn7803C89_123</name>
    <name evidence="16" type="ORF">Syn7803C93_123</name>
    <name evidence="17" type="ORF">Syn7803US104_124</name>
    <name evidence="18" type="ORF">Syn7803US108_123</name>
    <name evidence="19" type="ORF">Syn7803US109_124</name>
    <name evidence="20" type="ORF">Syn7803US110_123</name>
    <name evidence="21" type="ORF">Syn7803US111_123</name>
    <name evidence="22" type="ORF">Syn7803US113_123</name>
    <name evidence="23" type="ORF">Syn7803US114_123</name>
    <name evidence="24" type="ORF">Syn7803US115_122</name>
    <name evidence="25" type="ORF">Syn7803US116_123</name>
    <name evidence="26" type="ORF">Syn7803US122_123</name>
    <name evidence="27" type="ORF">Syn7803US59_123</name>
    <name evidence="28" type="ORF">Syn7803US5_124</name>
    <name evidence="29" type="ORF">Syn7803US61_122</name>
    <name evidence="30" type="ORF">Syn7803US63_122</name>
    <name evidence="31" type="ORF">Syn7803US64_123</name>
    <name evidence="32" type="ORF">Syn7803US65_125</name>
    <name evidence="33" type="ORF">Syn7803US71_123</name>
    <name evidence="34" type="ORF">Syn7803US78_123</name>
    <name evidence="35" type="ORF">Syn7803US80_125</name>
    <name evidence="36" type="ORF">Syn7803US82_123</name>
    <name evidence="37" type="ORF">Syn7803US83_123</name>
    <name evidence="38" type="ORF">Syn7803US85_123</name>
    <name evidence="39" type="ORF">Syn7803US89_123</name>
    <name evidence="40" type="ORF">Syn7803US94_124</name>
    <name evidence="41" type="ORF">Syn7803US95_124</name>
</gene>
<evidence type="ECO:0000313" key="5">
    <source>
        <dbReference type="EMBL" id="AIX15381.1"/>
    </source>
</evidence>
<dbReference type="Proteomes" id="UP000185363">
    <property type="component" value="Segment"/>
</dbReference>
<comment type="subunit">
    <text evidence="1">Homotrimer. Interacts with the viral DNA polymerase; this interaction constitutes the polymerase holoenzyme. Interacts with the sliding-clamp-loader; this interaction allows the sliding-clamp-loader to open the sliding clamp. Interacts with the viral DNA ligase. Part of the replicase complex that includes the DNA polymerase, the polymerase clamp, the clamp loader complex, the single-stranded DNA binding protein, the primase, the helicase and the helicase assembly factor. Interacts with the viral RNA polymerase (RNAP). Part of the transcription activation complex containing host RNAP, the viral RNA polymerase sigma-like factor, the late transcription coactivator, and the sliding clamp.</text>
</comment>
<evidence type="ECO:0000313" key="37">
    <source>
        <dbReference type="EMBL" id="AIX37687.1"/>
    </source>
</evidence>
<dbReference type="EMBL" id="KJ019162">
    <property type="protein sequence ID" value="AIX46397.1"/>
    <property type="molecule type" value="Genomic_DNA"/>
</dbReference>
<evidence type="ECO:0000313" key="11">
    <source>
        <dbReference type="EMBL" id="AIX18927.1"/>
    </source>
</evidence>
<evidence type="ECO:0000313" key="12">
    <source>
        <dbReference type="EMBL" id="AIX19146.1"/>
    </source>
</evidence>
<dbReference type="EMBL" id="KJ019126">
    <property type="protein sequence ID" value="AIX37687.1"/>
    <property type="molecule type" value="Genomic_DNA"/>
</dbReference>
<accession>A0A0E3G047</accession>
<dbReference type="Proteomes" id="UP000185368">
    <property type="component" value="Segment"/>
</dbReference>
<evidence type="ECO:0000313" key="51">
    <source>
        <dbReference type="Proteomes" id="UP000185356"/>
    </source>
</evidence>
<dbReference type="Proteomes" id="UP000220606">
    <property type="component" value="Segment"/>
</dbReference>
<dbReference type="EMBL" id="KJ019121">
    <property type="protein sequence ID" value="AIX36542.1"/>
    <property type="molecule type" value="Genomic_DNA"/>
</dbReference>
<evidence type="ECO:0000313" key="8">
    <source>
        <dbReference type="EMBL" id="AIX16245.1"/>
    </source>
</evidence>
<evidence type="ECO:0000313" key="23">
    <source>
        <dbReference type="EMBL" id="AIX25985.1"/>
    </source>
</evidence>
<evidence type="ECO:0000313" key="42">
    <source>
        <dbReference type="EMBL" id="AIX39849.1"/>
    </source>
</evidence>
<dbReference type="Proteomes" id="UP000185367">
    <property type="component" value="Segment"/>
</dbReference>
<evidence type="ECO:0000256" key="1">
    <source>
        <dbReference type="HAMAP-Rule" id="MF_04161"/>
    </source>
</evidence>
<dbReference type="EMBL" id="KJ019112">
    <property type="protein sequence ID" value="AIX34602.1"/>
    <property type="molecule type" value="Genomic_DNA"/>
</dbReference>
<evidence type="ECO:0000313" key="3">
    <source>
        <dbReference type="EMBL" id="AIX14735.1"/>
    </source>
</evidence>
<dbReference type="Proteomes" id="UP000185354">
    <property type="component" value="Segment"/>
</dbReference>
<evidence type="ECO:0000313" key="18">
    <source>
        <dbReference type="EMBL" id="AIX24683.1"/>
    </source>
</evidence>
<dbReference type="InterPro" id="IPR015200">
    <property type="entry name" value="Sliding_clamp_C"/>
</dbReference>
<dbReference type="Proteomes" id="UP000185386">
    <property type="component" value="Segment"/>
</dbReference>
<dbReference type="EMBL" id="KJ019165">
    <property type="protein sequence ID" value="AIX47039.1"/>
    <property type="molecule type" value="Genomic_DNA"/>
</dbReference>
<evidence type="ECO:0000313" key="31">
    <source>
        <dbReference type="EMBL" id="AIX35886.1"/>
    </source>
</evidence>
<dbReference type="EMBL" id="KJ019077">
    <property type="protein sequence ID" value="AIX25767.1"/>
    <property type="molecule type" value="Genomic_DNA"/>
</dbReference>
<dbReference type="Proteomes" id="UP000185371">
    <property type="component" value="Segment"/>
</dbReference>
<dbReference type="EMBL" id="KJ019130">
    <property type="protein sequence ID" value="AIX38556.1"/>
    <property type="molecule type" value="Genomic_DNA"/>
</dbReference>
<dbReference type="GO" id="GO:0006260">
    <property type="term" value="P:DNA replication"/>
    <property type="evidence" value="ECO:0007669"/>
    <property type="project" value="UniProtKB-KW"/>
</dbReference>
<evidence type="ECO:0000313" key="45">
    <source>
        <dbReference type="EMBL" id="AIX45960.1"/>
    </source>
</evidence>
<protein>
    <recommendedName>
        <fullName evidence="1">Sliding clamp</fullName>
    </recommendedName>
    <alternativeName>
        <fullName evidence="1">DNA polymerase accessory protein Gp45</fullName>
    </alternativeName>
    <alternativeName>
        <fullName evidence="1">DNA polymerase clamp</fullName>
    </alternativeName>
</protein>
<evidence type="ECO:0000313" key="40">
    <source>
        <dbReference type="EMBL" id="AIX38556.1"/>
    </source>
</evidence>
<dbReference type="EMBL" id="KJ019070">
    <property type="protein sequence ID" value="AIX24249.1"/>
    <property type="molecule type" value="Genomic_DNA"/>
</dbReference>
<dbReference type="Gene3D" id="3.70.10.10">
    <property type="match status" value="1"/>
</dbReference>
<dbReference type="EMBL" id="KJ019136">
    <property type="protein sequence ID" value="AIX39849.1"/>
    <property type="molecule type" value="Genomic_DNA"/>
</dbReference>
<keyword evidence="1" id="KW-1195">Viral transcription</keyword>
<dbReference type="Proteomes" id="UP000185355">
    <property type="component" value="Segment"/>
</dbReference>
<dbReference type="Proteomes" id="UP000185347">
    <property type="component" value="Segment"/>
</dbReference>
<evidence type="ECO:0000313" key="14">
    <source>
        <dbReference type="EMBL" id="AIX21011.1"/>
    </source>
</evidence>
<evidence type="ECO:0000313" key="50">
    <source>
        <dbReference type="Proteomes" id="UP000185343"/>
    </source>
</evidence>
<sequence>MTVLSQQTIDLLNNFSSINKSIVINPGNKLSTISVNKNIMCTADIEENFDKQISIYDLSQFLGCIRLFDQPNFDTSNTQYLSISNSSGTSRTRFFYSDPDVIVQPPDKELQMPSEDVKFKLSSSVLRDLTRAGQVYGVPDLCLYADNGLLKLCVTDKKNETSNTFAIEVGESDGEFCYCFKIENLKLIDDDYNVTVSKHNVAYFEGSNKFNARYWIALEPNQ</sequence>
<dbReference type="Proteomes" id="UP000185383">
    <property type="component" value="Segment"/>
</dbReference>
<dbReference type="Proteomes" id="UP000185346">
    <property type="component" value="Segment"/>
</dbReference>
<organism evidence="42 51">
    <name type="scientific">Synechococcus phage ACG-2014d</name>
    <dbReference type="NCBI Taxonomy" id="1493509"/>
    <lineage>
        <taxon>Viruses</taxon>
        <taxon>Duplodnaviria</taxon>
        <taxon>Heunggongvirae</taxon>
        <taxon>Uroviricota</taxon>
        <taxon>Caudoviricetes</taxon>
        <taxon>Pantevenvirales</taxon>
        <taxon>Kyanoviridae</taxon>
        <taxon>Lowelvirus</taxon>
        <taxon>Lowelvirus tuscon4d</taxon>
    </lineage>
</organism>
<dbReference type="EMBL" id="KJ019046">
    <property type="protein sequence ID" value="AIX18709.1"/>
    <property type="molecule type" value="Genomic_DNA"/>
</dbReference>
<dbReference type="EMBL" id="KJ019115">
    <property type="protein sequence ID" value="AIX35246.1"/>
    <property type="molecule type" value="Genomic_DNA"/>
</dbReference>
<dbReference type="GO" id="GO:0039693">
    <property type="term" value="P:viral DNA genome replication"/>
    <property type="evidence" value="ECO:0007669"/>
    <property type="project" value="UniProtKB-UniRule"/>
</dbReference>
<dbReference type="OrthoDB" id="7567at10239"/>
<dbReference type="EMBL" id="KJ019117">
    <property type="protein sequence ID" value="AIX35668.1"/>
    <property type="molecule type" value="Genomic_DNA"/>
</dbReference>
<dbReference type="Proteomes" id="UP000185372">
    <property type="component" value="Genome"/>
</dbReference>
<dbReference type="Proteomes" id="UP000185364">
    <property type="component" value="Segment"/>
</dbReference>
<dbReference type="EMBL" id="KJ019056">
    <property type="protein sequence ID" value="AIX21011.1"/>
    <property type="molecule type" value="Genomic_DNA"/>
</dbReference>
<dbReference type="EMBL" id="KJ019140">
    <property type="protein sequence ID" value="AIX40704.1"/>
    <property type="molecule type" value="Genomic_DNA"/>
</dbReference>
<dbReference type="Proteomes" id="UP000185360">
    <property type="component" value="Genome"/>
</dbReference>
<dbReference type="EMBL" id="KJ019072">
    <property type="protein sequence ID" value="AIX24683.1"/>
    <property type="molecule type" value="Genomic_DNA"/>
</dbReference>
<dbReference type="EMBL" id="KJ019075">
    <property type="protein sequence ID" value="AIX25338.1"/>
    <property type="molecule type" value="Genomic_DNA"/>
</dbReference>
<dbReference type="Proteomes" id="UP000185375">
    <property type="component" value="Segment"/>
</dbReference>
<dbReference type="Proteomes" id="UP000185369">
    <property type="component" value="Segment"/>
</dbReference>
<dbReference type="Proteomes" id="UP000185385">
    <property type="component" value="Segment"/>
</dbReference>
<evidence type="ECO:0000313" key="34">
    <source>
        <dbReference type="EMBL" id="AIX36542.1"/>
    </source>
</evidence>
<evidence type="ECO:0000313" key="4">
    <source>
        <dbReference type="EMBL" id="AIX14954.1"/>
    </source>
</evidence>
<evidence type="ECO:0000313" key="47">
    <source>
        <dbReference type="EMBL" id="AIX46822.1"/>
    </source>
</evidence>
<dbReference type="EMBL" id="KJ019029">
    <property type="protein sequence ID" value="AIX14954.1"/>
    <property type="molecule type" value="Genomic_DNA"/>
</dbReference>
<dbReference type="Proteomes" id="UP000185376">
    <property type="component" value="Segment"/>
</dbReference>
<evidence type="ECO:0000313" key="26">
    <source>
        <dbReference type="EMBL" id="AIX27056.1"/>
    </source>
</evidence>
<dbReference type="SUPFAM" id="SSF55979">
    <property type="entry name" value="DNA clamp"/>
    <property type="match status" value="2"/>
</dbReference>
<dbReference type="EMBL" id="KJ019078">
    <property type="protein sequence ID" value="AIX25985.1"/>
    <property type="molecule type" value="Genomic_DNA"/>
</dbReference>
<evidence type="ECO:0000313" key="49">
    <source>
        <dbReference type="Proteomes" id="UP000033003"/>
    </source>
</evidence>
<dbReference type="EMBL" id="KJ019048">
    <property type="protein sequence ID" value="AIX19146.1"/>
    <property type="molecule type" value="Genomic_DNA"/>
</dbReference>
<evidence type="ECO:0000313" key="27">
    <source>
        <dbReference type="EMBL" id="AIX34602.1"/>
    </source>
</evidence>
<dbReference type="Proteomes" id="UP000185370">
    <property type="component" value="Segment"/>
</dbReference>
<evidence type="ECO:0000313" key="17">
    <source>
        <dbReference type="EMBL" id="AIX24249.1"/>
    </source>
</evidence>
<evidence type="ECO:0000313" key="9">
    <source>
        <dbReference type="EMBL" id="AIX16430.1"/>
    </source>
</evidence>
<dbReference type="EMBL" id="KJ019034">
    <property type="protein sequence ID" value="AIX16029.1"/>
    <property type="molecule type" value="Genomic_DNA"/>
</dbReference>
<evidence type="ECO:0000313" key="32">
    <source>
        <dbReference type="EMBL" id="AIX36107.1"/>
    </source>
</evidence>
<dbReference type="EMBL" id="KJ019127">
    <property type="protein sequence ID" value="AIX37905.1"/>
    <property type="molecule type" value="Genomic_DNA"/>
</dbReference>
<dbReference type="RefSeq" id="YP_009133466.1">
    <property type="nucleotide sequence ID" value="NC_026923.1"/>
</dbReference>
<evidence type="ECO:0000313" key="25">
    <source>
        <dbReference type="EMBL" id="AIX26420.1"/>
    </source>
</evidence>
<evidence type="ECO:0000313" key="38">
    <source>
        <dbReference type="EMBL" id="AIX37905.1"/>
    </source>
</evidence>
<evidence type="ECO:0000313" key="24">
    <source>
        <dbReference type="EMBL" id="AIX26202.1"/>
    </source>
</evidence>
<dbReference type="Proteomes" id="UP000185359">
    <property type="component" value="Segment"/>
</dbReference>
<proteinExistence type="inferred from homology"/>
<dbReference type="EMBL" id="KJ019047">
    <property type="protein sequence ID" value="AIX18927.1"/>
    <property type="molecule type" value="Genomic_DNA"/>
</dbReference>
<dbReference type="EMBL" id="KJ019125">
    <property type="protein sequence ID" value="AIX37469.1"/>
    <property type="molecule type" value="Genomic_DNA"/>
</dbReference>
<dbReference type="Proteomes" id="UP000185377">
    <property type="component" value="Segment"/>
</dbReference>
<evidence type="ECO:0000313" key="7">
    <source>
        <dbReference type="EMBL" id="AIX16029.1"/>
    </source>
</evidence>
<dbReference type="Proteomes" id="UP000185373">
    <property type="component" value="Segment"/>
</dbReference>
<evidence type="ECO:0000313" key="39">
    <source>
        <dbReference type="EMBL" id="AIX38338.1"/>
    </source>
</evidence>
<evidence type="ECO:0000313" key="20">
    <source>
        <dbReference type="EMBL" id="AIX25119.1"/>
    </source>
</evidence>
<dbReference type="GO" id="GO:0019083">
    <property type="term" value="P:viral transcription"/>
    <property type="evidence" value="ECO:0007669"/>
    <property type="project" value="UniProtKB-UniRule"/>
</dbReference>
<evidence type="ECO:0000313" key="6">
    <source>
        <dbReference type="EMBL" id="AIX15599.1"/>
    </source>
</evidence>
<dbReference type="EMBL" id="KJ019036">
    <property type="protein sequence ID" value="AIX16430.1"/>
    <property type="molecule type" value="Genomic_DNA"/>
</dbReference>
<evidence type="ECO:0000313" key="52">
    <source>
        <dbReference type="Proteomes" id="UP000185365"/>
    </source>
</evidence>
<evidence type="ECO:0000313" key="13">
    <source>
        <dbReference type="EMBL" id="AIX19580.1"/>
    </source>
</evidence>
<keyword evidence="52" id="KW-1185">Reference proteome</keyword>
<dbReference type="EMBL" id="KJ019074">
    <property type="protein sequence ID" value="AIX25119.1"/>
    <property type="molecule type" value="Genomic_DNA"/>
</dbReference>
<dbReference type="HAMAP" id="MF_04161">
    <property type="entry name" value="Sliding_clamp_T4"/>
    <property type="match status" value="1"/>
</dbReference>
<dbReference type="Proteomes" id="UP000185365">
    <property type="component" value="Segment"/>
</dbReference>
<dbReference type="Pfam" id="PF09116">
    <property type="entry name" value="gp45-slide_C"/>
    <property type="match status" value="1"/>
</dbReference>
<evidence type="ECO:0000259" key="2">
    <source>
        <dbReference type="Pfam" id="PF09116"/>
    </source>
</evidence>
<dbReference type="EMBL" id="KJ019160">
    <property type="protein sequence ID" value="AIX45960.1"/>
    <property type="molecule type" value="Genomic_DNA"/>
</dbReference>
<dbReference type="Proteomes" id="UP000185374">
    <property type="component" value="Segment"/>
</dbReference>
<dbReference type="EMBL" id="KJ019131">
    <property type="protein sequence ID" value="AIX38774.1"/>
    <property type="molecule type" value="Genomic_DNA"/>
</dbReference>
<dbReference type="EMBL" id="KJ019079">
    <property type="protein sequence ID" value="AIX26202.1"/>
    <property type="molecule type" value="Genomic_DNA"/>
</dbReference>
<dbReference type="EMBL" id="KJ019062">
    <property type="protein sequence ID" value="AIX22457.1"/>
    <property type="molecule type" value="Genomic_DNA"/>
</dbReference>
<evidence type="ECO:0000313" key="43">
    <source>
        <dbReference type="EMBL" id="AIX40486.1"/>
    </source>
</evidence>
<dbReference type="Proteomes" id="UP000185350">
    <property type="component" value="Segment"/>
</dbReference>
<dbReference type="Proteomes" id="UP000185384">
    <property type="component" value="Segment"/>
</dbReference>
<dbReference type="KEGG" id="vg:24171534"/>
<name>A0A0E3G047_9CAUD</name>
<dbReference type="EMBL" id="KJ019080">
    <property type="protein sequence ID" value="AIX26420.1"/>
    <property type="molecule type" value="Genomic_DNA"/>
</dbReference>
<dbReference type="Proteomes" id="UP000185353">
    <property type="component" value="Segment"/>
</dbReference>
<dbReference type="EMBL" id="KJ019031">
    <property type="protein sequence ID" value="AIX15381.1"/>
    <property type="molecule type" value="Genomic_DNA"/>
</dbReference>
<keyword evidence="1" id="KW-0235">DNA replication</keyword>
<dbReference type="Proteomes" id="UP000185343">
    <property type="component" value="Segment"/>
</dbReference>
<evidence type="ECO:0000313" key="19">
    <source>
        <dbReference type="EMBL" id="AIX24902.1"/>
    </source>
</evidence>
<evidence type="ECO:0000313" key="15">
    <source>
        <dbReference type="EMBL" id="AIX21228.1"/>
    </source>
</evidence>
<dbReference type="EMBL" id="KJ019073">
    <property type="protein sequence ID" value="AIX24902.1"/>
    <property type="molecule type" value="Genomic_DNA"/>
</dbReference>
<dbReference type="InterPro" id="IPR046938">
    <property type="entry name" value="DNA_clamp_sf"/>
</dbReference>
<evidence type="ECO:0000313" key="29">
    <source>
        <dbReference type="EMBL" id="AIX35246.1"/>
    </source>
</evidence>
<dbReference type="Proteomes" id="UP000185379">
    <property type="component" value="Segment"/>
</dbReference>
<dbReference type="EMBL" id="KJ019050">
    <property type="protein sequence ID" value="AIX19580.1"/>
    <property type="molecule type" value="Genomic_DNA"/>
</dbReference>
<reference evidence="49 50" key="1">
    <citation type="submission" date="2013-12" db="EMBL/GenBank/DDBJ databases">
        <title>Ecological redundancy of diverse viral populations within a natural community.</title>
        <authorList>
            <person name="Gregory A.C."/>
            <person name="LaButti K."/>
            <person name="Copeland A."/>
            <person name="Woyke T."/>
            <person name="Sullivan M.B."/>
        </authorList>
    </citation>
    <scope>NUCLEOTIDE SEQUENCE [LARGE SCALE GENOMIC DNA]</scope>
    <source>
        <strain evidence="42">Syn7803C102</strain>
        <strain evidence="43">Syn7803C108</strain>
        <strain evidence="44">Syn7803C109</strain>
        <strain evidence="45">Syn7803C35</strain>
        <strain evidence="46">Syn7803C37</strain>
        <strain evidence="47">Syn7803C39</strain>
        <strain evidence="48">Syn7803C40</strain>
        <strain evidence="3">Syn7803C45</strain>
        <strain evidence="4">Syn7803C46</strain>
        <strain evidence="5">Syn7803C48</strain>
        <strain evidence="6">Syn7803C49</strain>
        <strain evidence="7">Syn7803C54</strain>
        <strain evidence="8">Syn7803C55</strain>
        <strain evidence="9">Syn7803C57</strain>
        <strain evidence="10">Syn7803C72</strain>
        <strain evidence="11">Syn7803C73</strain>
        <strain evidence="12">Syn7803C75</strain>
        <strain evidence="13">Syn7803C77</strain>
        <strain evidence="14">Syn7803C88</strain>
        <strain evidence="15">Syn7803C89</strain>
        <strain evidence="16">Syn7803C93</strain>
        <strain evidence="17">Syn7803US104</strain>
        <strain evidence="18">Syn7803US108</strain>
        <strain evidence="19">Syn7803US109</strain>
        <strain evidence="20">Syn7803US110</strain>
        <strain evidence="21">Syn7803US111</strain>
        <strain evidence="22">Syn7803US113</strain>
        <strain evidence="23">Syn7803US114</strain>
        <strain evidence="24">Syn7803US115</strain>
        <strain evidence="25">Syn7803US116</strain>
        <strain evidence="26">Syn7803US122</strain>
        <strain evidence="28">Syn7803US5</strain>
        <strain evidence="27">Syn7803US59</strain>
        <strain evidence="29">Syn7803US61</strain>
        <strain evidence="30">Syn7803US63</strain>
        <strain evidence="31">Syn7803US64</strain>
        <strain evidence="32">Syn7803US65</strain>
        <strain evidence="33">Syn7803US71</strain>
        <strain evidence="34">Syn7803US78</strain>
        <strain evidence="35">Syn7803US80</strain>
        <strain evidence="36">Syn7803US82</strain>
        <strain evidence="37">Syn7803US83</strain>
        <strain evidence="38">Syn7803US85</strain>
        <strain evidence="39">Syn7803US89</strain>
        <strain evidence="40">Syn7803US94</strain>
        <strain evidence="41">Syn7803US95</strain>
    </source>
</reference>
<evidence type="ECO:0000313" key="33">
    <source>
        <dbReference type="EMBL" id="AIX36325.1"/>
    </source>
</evidence>
<dbReference type="Proteomes" id="UP000185382">
    <property type="component" value="Segment"/>
</dbReference>
<dbReference type="EMBL" id="KJ019032">
    <property type="protein sequence ID" value="AIX15599.1"/>
    <property type="molecule type" value="Genomic_DNA"/>
</dbReference>
<dbReference type="Proteomes" id="UP000185345">
    <property type="component" value="Segment"/>
</dbReference>
<dbReference type="Proteomes" id="UP000185380">
    <property type="component" value="Segment"/>
</dbReference>
<dbReference type="EMBL" id="KJ019083">
    <property type="protein sequence ID" value="AIX27056.1"/>
    <property type="molecule type" value="Genomic_DNA"/>
</dbReference>
<feature type="domain" description="Sliding clamp C-terminal" evidence="2">
    <location>
        <begin position="121"/>
        <end position="219"/>
    </location>
</feature>
<dbReference type="Proteomes" id="UP000185366">
    <property type="component" value="Segment"/>
</dbReference>
<dbReference type="GO" id="GO:0030337">
    <property type="term" value="F:DNA polymerase processivity factor activity"/>
    <property type="evidence" value="ECO:0007669"/>
    <property type="project" value="UniProtKB-UniRule"/>
</dbReference>
<evidence type="ECO:0000313" key="22">
    <source>
        <dbReference type="EMBL" id="AIX25767.1"/>
    </source>
</evidence>
<evidence type="ECO:0000313" key="10">
    <source>
        <dbReference type="EMBL" id="AIX18709.1"/>
    </source>
</evidence>
<dbReference type="InterPro" id="IPR046389">
    <property type="entry name" value="Sliding_clamp_T4"/>
</dbReference>
<evidence type="ECO:0000313" key="35">
    <source>
        <dbReference type="EMBL" id="AIX37251.1"/>
    </source>
</evidence>
<dbReference type="EMBL" id="KJ019119">
    <property type="protein sequence ID" value="AIX36107.1"/>
    <property type="molecule type" value="Genomic_DNA"/>
</dbReference>
<dbReference type="EMBL" id="KJ019028">
    <property type="protein sequence ID" value="AIX14735.1"/>
    <property type="molecule type" value="Genomic_DNA"/>
</dbReference>
<dbReference type="EMBL" id="KJ019057">
    <property type="protein sequence ID" value="AIX21228.1"/>
    <property type="molecule type" value="Genomic_DNA"/>
</dbReference>
<dbReference type="EMBL" id="KJ019124">
    <property type="protein sequence ID" value="AIX37251.1"/>
    <property type="molecule type" value="Genomic_DNA"/>
</dbReference>